<dbReference type="EMBL" id="JBAHYK010001360">
    <property type="protein sequence ID" value="KAL0568352.1"/>
    <property type="molecule type" value="Genomic_DNA"/>
</dbReference>
<dbReference type="Pfam" id="PF00171">
    <property type="entry name" value="Aldedh"/>
    <property type="match status" value="1"/>
</dbReference>
<dbReference type="PANTHER" id="PTHR11699">
    <property type="entry name" value="ALDEHYDE DEHYDROGENASE-RELATED"/>
    <property type="match status" value="1"/>
</dbReference>
<dbReference type="InterPro" id="IPR015590">
    <property type="entry name" value="Aldehyde_DH_dom"/>
</dbReference>
<dbReference type="Gene3D" id="3.40.605.10">
    <property type="entry name" value="Aldehyde Dehydrogenase, Chain A, domain 1"/>
    <property type="match status" value="1"/>
</dbReference>
<dbReference type="PROSITE" id="PS00687">
    <property type="entry name" value="ALDEHYDE_DEHYDR_GLU"/>
    <property type="match status" value="1"/>
</dbReference>
<keyword evidence="2 4" id="KW-0560">Oxidoreductase</keyword>
<evidence type="ECO:0000256" key="2">
    <source>
        <dbReference type="ARBA" id="ARBA00023002"/>
    </source>
</evidence>
<comment type="similarity">
    <text evidence="1 4">Belongs to the aldehyde dehydrogenase family.</text>
</comment>
<evidence type="ECO:0000259" key="5">
    <source>
        <dbReference type="Pfam" id="PF00171"/>
    </source>
</evidence>
<organism evidence="6 7">
    <name type="scientific">Marasmius crinis-equi</name>
    <dbReference type="NCBI Taxonomy" id="585013"/>
    <lineage>
        <taxon>Eukaryota</taxon>
        <taxon>Fungi</taxon>
        <taxon>Dikarya</taxon>
        <taxon>Basidiomycota</taxon>
        <taxon>Agaricomycotina</taxon>
        <taxon>Agaricomycetes</taxon>
        <taxon>Agaricomycetidae</taxon>
        <taxon>Agaricales</taxon>
        <taxon>Marasmiineae</taxon>
        <taxon>Marasmiaceae</taxon>
        <taxon>Marasmius</taxon>
    </lineage>
</organism>
<evidence type="ECO:0000313" key="7">
    <source>
        <dbReference type="Proteomes" id="UP001465976"/>
    </source>
</evidence>
<dbReference type="InterPro" id="IPR016163">
    <property type="entry name" value="Ald_DH_C"/>
</dbReference>
<dbReference type="InterPro" id="IPR029510">
    <property type="entry name" value="Ald_DH_CS_GLU"/>
</dbReference>
<dbReference type="InterPro" id="IPR016161">
    <property type="entry name" value="Ald_DH/histidinol_DH"/>
</dbReference>
<dbReference type="CDD" id="cd07091">
    <property type="entry name" value="ALDH_F1-2_Ald2-like"/>
    <property type="match status" value="1"/>
</dbReference>
<reference evidence="6 7" key="1">
    <citation type="submission" date="2024-02" db="EMBL/GenBank/DDBJ databases">
        <title>A draft genome for the cacao thread blight pathogen Marasmius crinis-equi.</title>
        <authorList>
            <person name="Cohen S.P."/>
            <person name="Baruah I.K."/>
            <person name="Amoako-Attah I."/>
            <person name="Bukari Y."/>
            <person name="Meinhardt L.W."/>
            <person name="Bailey B.A."/>
        </authorList>
    </citation>
    <scope>NUCLEOTIDE SEQUENCE [LARGE SCALE GENOMIC DNA]</scope>
    <source>
        <strain evidence="6 7">GH-76</strain>
    </source>
</reference>
<evidence type="ECO:0000256" key="3">
    <source>
        <dbReference type="PROSITE-ProRule" id="PRU10007"/>
    </source>
</evidence>
<dbReference type="Gene3D" id="3.40.309.10">
    <property type="entry name" value="Aldehyde Dehydrogenase, Chain A, domain 2"/>
    <property type="match status" value="1"/>
</dbReference>
<keyword evidence="7" id="KW-1185">Reference proteome</keyword>
<gene>
    <name evidence="6" type="ORF">V5O48_013635</name>
</gene>
<comment type="caution">
    <text evidence="6">The sequence shown here is derived from an EMBL/GenBank/DDBJ whole genome shotgun (WGS) entry which is preliminary data.</text>
</comment>
<proteinExistence type="inferred from homology"/>
<feature type="active site" evidence="3">
    <location>
        <position position="267"/>
    </location>
</feature>
<dbReference type="InterPro" id="IPR016162">
    <property type="entry name" value="Ald_DH_N"/>
</dbReference>
<feature type="domain" description="Aldehyde dehydrogenase" evidence="5">
    <location>
        <begin position="31"/>
        <end position="485"/>
    </location>
</feature>
<sequence length="485" mass="52317">MTSKRFELQLDTPAYKGTVSVNTSLFIGGKWVEPVEGGTLDVVNPATGKPIVAVSVGTDKDVDIAVDTAKKTFKTSWGLKVPGVERGKLLNKLADLVEANIDELAALESLNVGKPFLISKHVDITNSITLLRYFAGHADKMHGQTIETSEQKFAYTRREPYGVVGVITPWNFPLTMLCAKLAPAVAAGNAIPSEITPLTALKLADLVNEAGFPPGVVNIVNGFGATVGNAMSHHPQISRISFTGSTLTGRKIQEASAKSNLKVVTLELGGKSPNLIFDDCDLDQAVKWSARGIFFNMGELCVAGSRIFVQEGIYDKFIAALQDEAKVLTQHTGDPFEQSTQHGPQVSQIQFDRVMGYIDSAKQDGATILTGGSRHGNDGFYIQPTIITDTRTDMKVVQEEIFGPVASIIKFKTEEEAIEMANDTTYGLACGIFTTNNARVTRVAHALEAGTAWVNCYSWFDISVPFGGYKQSGVGREFGTEGINE</sequence>
<evidence type="ECO:0000256" key="1">
    <source>
        <dbReference type="ARBA" id="ARBA00009986"/>
    </source>
</evidence>
<evidence type="ECO:0000313" key="6">
    <source>
        <dbReference type="EMBL" id="KAL0568352.1"/>
    </source>
</evidence>
<protein>
    <recommendedName>
        <fullName evidence="5">Aldehyde dehydrogenase domain-containing protein</fullName>
    </recommendedName>
</protein>
<dbReference type="Proteomes" id="UP001465976">
    <property type="component" value="Unassembled WGS sequence"/>
</dbReference>
<dbReference type="SUPFAM" id="SSF53720">
    <property type="entry name" value="ALDH-like"/>
    <property type="match status" value="1"/>
</dbReference>
<accession>A0ABR3EZJ7</accession>
<name>A0ABR3EZJ7_9AGAR</name>
<evidence type="ECO:0000256" key="4">
    <source>
        <dbReference type="RuleBase" id="RU003345"/>
    </source>
</evidence>